<gene>
    <name evidence="2" type="ORF">CKY02_01870</name>
    <name evidence="1" type="ORF">GPY48_08820</name>
</gene>
<organism evidence="2 3">
    <name type="scientific">Photorhabdus bodei</name>
    <dbReference type="NCBI Taxonomy" id="2029681"/>
    <lineage>
        <taxon>Bacteria</taxon>
        <taxon>Pseudomonadati</taxon>
        <taxon>Pseudomonadota</taxon>
        <taxon>Gammaproteobacteria</taxon>
        <taxon>Enterobacterales</taxon>
        <taxon>Morganellaceae</taxon>
        <taxon>Photorhabdus</taxon>
    </lineage>
</organism>
<reference evidence="2" key="1">
    <citation type="submission" date="2017-08" db="EMBL/GenBank/DDBJ databases">
        <authorList>
            <person name="de Groot N.N."/>
        </authorList>
    </citation>
    <scope>NUCLEOTIDE SEQUENCE</scope>
    <source>
        <strain evidence="2">LJ24-63</strain>
    </source>
</reference>
<dbReference type="Proteomes" id="UP000466619">
    <property type="component" value="Unassembled WGS sequence"/>
</dbReference>
<evidence type="ECO:0000313" key="2">
    <source>
        <dbReference type="EMBL" id="RAX14061.1"/>
    </source>
</evidence>
<name>A0A329XBV6_9GAMM</name>
<evidence type="ECO:0000313" key="3">
    <source>
        <dbReference type="Proteomes" id="UP000250919"/>
    </source>
</evidence>
<dbReference type="GeneID" id="88804667"/>
<sequence>MLNALRKEDDLLYISLGTQSLPNAILNSANNDKYVFFSNRSDYAQQINEIANLKAFSLQQQPGMKKWVYHYYESLFRVKQLYINIHKITDETTLDEFKIYLKEIDVGYDEIYENNQLVLKTNENIF</sequence>
<dbReference type="Proteomes" id="UP000250919">
    <property type="component" value="Unassembled WGS sequence"/>
</dbReference>
<dbReference type="EMBL" id="WSFC01000014">
    <property type="protein sequence ID" value="NDL03332.1"/>
    <property type="molecule type" value="Genomic_DNA"/>
</dbReference>
<reference evidence="2 3" key="2">
    <citation type="journal article" date="2018" name="Int. J. Syst. Evol. Microbiol.">
        <title>Whole-genome-based revisit of Photorhabdus phylogeny: proposal for the elevation of most Photorhabdus subspecies to the species level and description of one novel species Photorhabdus bodei sp. nov., and one novel subspecies Photorhabdus laumondii subsp. clarkei subsp. nov.</title>
        <authorList>
            <person name="Machado R.A.R."/>
            <person name="Wuthrich D."/>
            <person name="Kuhnert P."/>
            <person name="Arce C.C.M."/>
            <person name="Thonen L."/>
            <person name="Ruiz C."/>
            <person name="Zhang X."/>
            <person name="Robert C.A.M."/>
            <person name="Karimi J."/>
            <person name="Kamali S."/>
            <person name="Ma J."/>
            <person name="Bruggmann R."/>
            <person name="Erb M."/>
        </authorList>
    </citation>
    <scope>NUCLEOTIDE SEQUENCE [LARGE SCALE GENOMIC DNA]</scope>
    <source>
        <strain evidence="2 3">LJ24-63</strain>
    </source>
</reference>
<dbReference type="RefSeq" id="WP_112894021.1">
    <property type="nucleotide sequence ID" value="NZ_CAWNYH010000002.1"/>
</dbReference>
<proteinExistence type="predicted"/>
<comment type="caution">
    <text evidence="2">The sequence shown here is derived from an EMBL/GenBank/DDBJ whole genome shotgun (WGS) entry which is preliminary data.</text>
</comment>
<evidence type="ECO:0000313" key="4">
    <source>
        <dbReference type="Proteomes" id="UP000466619"/>
    </source>
</evidence>
<accession>A0A329XBV6</accession>
<protein>
    <submittedName>
        <fullName evidence="2">Uncharacterized protein</fullName>
    </submittedName>
</protein>
<reference evidence="1 4" key="3">
    <citation type="submission" date="2019-12" db="EMBL/GenBank/DDBJ databases">
        <title>Engineering Photorhabdus to improve their lethality against agricultural pests.</title>
        <authorList>
            <person name="Machado R.A.R."/>
        </authorList>
    </citation>
    <scope>NUCLEOTIDE SEQUENCE [LARGE SCALE GENOMIC DNA]</scope>
    <source>
        <strain evidence="1 4">M-CN4</strain>
    </source>
</reference>
<dbReference type="AlphaFoldDB" id="A0A329XBV6"/>
<evidence type="ECO:0000313" key="1">
    <source>
        <dbReference type="EMBL" id="NDL03332.1"/>
    </source>
</evidence>
<dbReference type="EMBL" id="NSCM01000002">
    <property type="protein sequence ID" value="RAX14061.1"/>
    <property type="molecule type" value="Genomic_DNA"/>
</dbReference>
<keyword evidence="4" id="KW-1185">Reference proteome</keyword>